<sequence length="139" mass="15771">MDRQFLRRVVSLRNSLSIRRRGHESPVDLEGLIQIRHWQSTHRSAGVRNSCMCSCACRCPFQGLCFPSMRPLSPILMITSRLCDQQSFAEVLGEESDIARATDGGYTLVALFTRFENTPCHFPSTLPATTFKKWFIADS</sequence>
<accession>A0ACB6SDB2</accession>
<proteinExistence type="predicted"/>
<gene>
    <name evidence="1" type="ORF">BU25DRAFT_191866</name>
</gene>
<dbReference type="EMBL" id="MU006704">
    <property type="protein sequence ID" value="KAF2631600.1"/>
    <property type="molecule type" value="Genomic_DNA"/>
</dbReference>
<comment type="caution">
    <text evidence="1">The sequence shown here is derived from an EMBL/GenBank/DDBJ whole genome shotgun (WGS) entry which is preliminary data.</text>
</comment>
<reference evidence="1" key="1">
    <citation type="journal article" date="2020" name="Stud. Mycol.">
        <title>101 Dothideomycetes genomes: a test case for predicting lifestyles and emergence of pathogens.</title>
        <authorList>
            <person name="Haridas S."/>
            <person name="Albert R."/>
            <person name="Binder M."/>
            <person name="Bloem J."/>
            <person name="Labutti K."/>
            <person name="Salamov A."/>
            <person name="Andreopoulos B."/>
            <person name="Baker S."/>
            <person name="Barry K."/>
            <person name="Bills G."/>
            <person name="Bluhm B."/>
            <person name="Cannon C."/>
            <person name="Castanera R."/>
            <person name="Culley D."/>
            <person name="Daum C."/>
            <person name="Ezra D."/>
            <person name="Gonzalez J."/>
            <person name="Henrissat B."/>
            <person name="Kuo A."/>
            <person name="Liang C."/>
            <person name="Lipzen A."/>
            <person name="Lutzoni F."/>
            <person name="Magnuson J."/>
            <person name="Mondo S."/>
            <person name="Nolan M."/>
            <person name="Ohm R."/>
            <person name="Pangilinan J."/>
            <person name="Park H.-J."/>
            <person name="Ramirez L."/>
            <person name="Alfaro M."/>
            <person name="Sun H."/>
            <person name="Tritt A."/>
            <person name="Yoshinaga Y."/>
            <person name="Zwiers L.-H."/>
            <person name="Turgeon B."/>
            <person name="Goodwin S."/>
            <person name="Spatafora J."/>
            <person name="Crous P."/>
            <person name="Grigoriev I."/>
        </authorList>
    </citation>
    <scope>NUCLEOTIDE SEQUENCE</scope>
    <source>
        <strain evidence="1">CBS 525.71</strain>
    </source>
</reference>
<dbReference type="Proteomes" id="UP000799754">
    <property type="component" value="Unassembled WGS sequence"/>
</dbReference>
<keyword evidence="2" id="KW-1185">Reference proteome</keyword>
<organism evidence="1 2">
    <name type="scientific">Macroventuria anomochaeta</name>
    <dbReference type="NCBI Taxonomy" id="301207"/>
    <lineage>
        <taxon>Eukaryota</taxon>
        <taxon>Fungi</taxon>
        <taxon>Dikarya</taxon>
        <taxon>Ascomycota</taxon>
        <taxon>Pezizomycotina</taxon>
        <taxon>Dothideomycetes</taxon>
        <taxon>Pleosporomycetidae</taxon>
        <taxon>Pleosporales</taxon>
        <taxon>Pleosporineae</taxon>
        <taxon>Didymellaceae</taxon>
        <taxon>Macroventuria</taxon>
    </lineage>
</organism>
<name>A0ACB6SDB2_9PLEO</name>
<protein>
    <submittedName>
        <fullName evidence="1">Uncharacterized protein</fullName>
    </submittedName>
</protein>
<evidence type="ECO:0000313" key="1">
    <source>
        <dbReference type="EMBL" id="KAF2631600.1"/>
    </source>
</evidence>
<evidence type="ECO:0000313" key="2">
    <source>
        <dbReference type="Proteomes" id="UP000799754"/>
    </source>
</evidence>